<feature type="transmembrane region" description="Helical" evidence="1">
    <location>
        <begin position="16"/>
        <end position="35"/>
    </location>
</feature>
<accession>A0A3E0X194</accession>
<keyword evidence="3" id="KW-1185">Reference proteome</keyword>
<keyword evidence="1" id="KW-0812">Transmembrane</keyword>
<dbReference type="Pfam" id="PF25323">
    <property type="entry name" value="6TM_PilS"/>
    <property type="match status" value="1"/>
</dbReference>
<dbReference type="RefSeq" id="WP_116347321.1">
    <property type="nucleotide sequence ID" value="NZ_NFZW01000001.1"/>
</dbReference>
<feature type="transmembrane region" description="Helical" evidence="1">
    <location>
        <begin position="70"/>
        <end position="87"/>
    </location>
</feature>
<dbReference type="EMBL" id="NFZW01000001">
    <property type="protein sequence ID" value="RFA39423.1"/>
    <property type="molecule type" value="Genomic_DNA"/>
</dbReference>
<evidence type="ECO:0000313" key="3">
    <source>
        <dbReference type="Proteomes" id="UP000256763"/>
    </source>
</evidence>
<dbReference type="AlphaFoldDB" id="A0A3E0X194"/>
<keyword evidence="1" id="KW-0472">Membrane</keyword>
<proteinExistence type="predicted"/>
<sequence length="128" mass="13869">MTAGSSSVFSGPSDSALFLKLAVAYLVFSVMAYLAVSYRRPRFRWQLYCHVSVDIVAITMLIHASGTLGSGLGALMLVAVAAGSILTNRRMAFFLPRWPAYRYCSNKLIRTFSPAGIITITPRPGCSA</sequence>
<evidence type="ECO:0000313" key="2">
    <source>
        <dbReference type="EMBL" id="RFA39423.1"/>
    </source>
</evidence>
<protein>
    <submittedName>
        <fullName evidence="2">Uncharacterized protein</fullName>
    </submittedName>
</protein>
<reference evidence="3" key="1">
    <citation type="submission" date="2017-05" db="EMBL/GenBank/DDBJ databases">
        <authorList>
            <person name="Sharma S."/>
            <person name="Sidhu C."/>
            <person name="Pinnaka A.K."/>
        </authorList>
    </citation>
    <scope>NUCLEOTIDE SEQUENCE [LARGE SCALE GENOMIC DNA]</scope>
    <source>
        <strain evidence="3">AK93</strain>
    </source>
</reference>
<gene>
    <name evidence="2" type="ORF">CAL65_01075</name>
</gene>
<keyword evidence="1" id="KW-1133">Transmembrane helix</keyword>
<name>A0A3E0X194_9GAMM</name>
<comment type="caution">
    <text evidence="2">The sequence shown here is derived from an EMBL/GenBank/DDBJ whole genome shotgun (WGS) entry which is preliminary data.</text>
</comment>
<organism evidence="2 3">
    <name type="scientific">Alkalilimnicola ehrlichii</name>
    <dbReference type="NCBI Taxonomy" id="351052"/>
    <lineage>
        <taxon>Bacteria</taxon>
        <taxon>Pseudomonadati</taxon>
        <taxon>Pseudomonadota</taxon>
        <taxon>Gammaproteobacteria</taxon>
        <taxon>Chromatiales</taxon>
        <taxon>Ectothiorhodospiraceae</taxon>
        <taxon>Alkalilimnicola</taxon>
    </lineage>
</organism>
<evidence type="ECO:0000256" key="1">
    <source>
        <dbReference type="SAM" id="Phobius"/>
    </source>
</evidence>
<dbReference type="Proteomes" id="UP000256763">
    <property type="component" value="Unassembled WGS sequence"/>
</dbReference>